<keyword evidence="3 6" id="KW-0812">Transmembrane</keyword>
<evidence type="ECO:0000256" key="5">
    <source>
        <dbReference type="ARBA" id="ARBA00023136"/>
    </source>
</evidence>
<feature type="transmembrane region" description="Helical" evidence="6">
    <location>
        <begin position="441"/>
        <end position="460"/>
    </location>
</feature>
<feature type="transmembrane region" description="Helical" evidence="6">
    <location>
        <begin position="93"/>
        <end position="112"/>
    </location>
</feature>
<reference evidence="7 8" key="1">
    <citation type="submission" date="2018-02" db="EMBL/GenBank/DDBJ databases">
        <authorList>
            <person name="Machado R.A."/>
        </authorList>
    </citation>
    <scope>NUCLEOTIDE SEQUENCE [LARGE SCALE GENOMIC DNA]</scope>
    <source>
        <strain evidence="7 8">DSM 19724</strain>
    </source>
</reference>
<evidence type="ECO:0000256" key="3">
    <source>
        <dbReference type="ARBA" id="ARBA00022692"/>
    </source>
</evidence>
<keyword evidence="8" id="KW-1185">Reference proteome</keyword>
<keyword evidence="2" id="KW-1003">Cell membrane</keyword>
<feature type="transmembrane region" description="Helical" evidence="6">
    <location>
        <begin position="378"/>
        <end position="399"/>
    </location>
</feature>
<accession>A0A7X5QCT7</accession>
<dbReference type="PANTHER" id="PTHR30250:SF26">
    <property type="entry name" value="PSMA PROTEIN"/>
    <property type="match status" value="1"/>
</dbReference>
<feature type="transmembrane region" description="Helical" evidence="6">
    <location>
        <begin position="165"/>
        <end position="181"/>
    </location>
</feature>
<protein>
    <recommendedName>
        <fullName evidence="9">Sugar transporter</fullName>
    </recommendedName>
</protein>
<feature type="transmembrane region" description="Helical" evidence="6">
    <location>
        <begin position="405"/>
        <end position="429"/>
    </location>
</feature>
<proteinExistence type="predicted"/>
<dbReference type="GO" id="GO:0005886">
    <property type="term" value="C:plasma membrane"/>
    <property type="evidence" value="ECO:0007669"/>
    <property type="project" value="UniProtKB-SubCell"/>
</dbReference>
<sequence>MQMTRTHNSLRNIKYALIFFILNFTVNYFSRAIFIEHLGLDVLGLNQTMVNIVGFLSLTELGIAVAISSSLYAPLKNGNTAQITDIVSIQGWMYKNVAIIVLVLSVITSLFFPFWFSDVKFPKWYIYSTFYVLLSGVLAEYLFAYKKILFTADQKDYQVQKIIQLGRVLKVTFQIFCLLYFEHGYVYWLIIEIINIIMINTILCLKVKYEYHNITTSIKRGSKVRRNYPDIVKKTKQLFFHKIAGFILIQATPLIVLAYTSLEVMGIYSNYVFVMMAISAMIYMLNNAALASIGNLIEEKNHEKTMLFYWQYHVLIYFISAIICYGFYNYINEFIAIWVGEECQIHGTPIILMTFYIALMTTRIQDVFLSAKGLFSDVWAPITEGIINLSLSIILGYYFGLSGVLIGVCISLFIIVFIWKGYFLFTFGFGENYIIFIIKNTKLISIAIISAFIANMLLKSLTITFEKGIFNFIYHILISLSIYSGILFIFLYIFHNSFRMLVARLKVFKGNAKNTQLNE</sequence>
<evidence type="ECO:0000256" key="2">
    <source>
        <dbReference type="ARBA" id="ARBA00022475"/>
    </source>
</evidence>
<evidence type="ECO:0000256" key="1">
    <source>
        <dbReference type="ARBA" id="ARBA00004651"/>
    </source>
</evidence>
<feature type="transmembrane region" description="Helical" evidence="6">
    <location>
        <begin position="307"/>
        <end position="328"/>
    </location>
</feature>
<feature type="transmembrane region" description="Helical" evidence="6">
    <location>
        <begin position="268"/>
        <end position="286"/>
    </location>
</feature>
<feature type="transmembrane region" description="Helical" evidence="6">
    <location>
        <begin position="187"/>
        <end position="205"/>
    </location>
</feature>
<dbReference type="PANTHER" id="PTHR30250">
    <property type="entry name" value="PST FAMILY PREDICTED COLANIC ACID TRANSPORTER"/>
    <property type="match status" value="1"/>
</dbReference>
<evidence type="ECO:0000256" key="6">
    <source>
        <dbReference type="SAM" id="Phobius"/>
    </source>
</evidence>
<evidence type="ECO:0000256" key="4">
    <source>
        <dbReference type="ARBA" id="ARBA00022989"/>
    </source>
</evidence>
<feature type="transmembrane region" description="Helical" evidence="6">
    <location>
        <begin position="243"/>
        <end position="262"/>
    </location>
</feature>
<comment type="subcellular location">
    <subcellularLocation>
        <location evidence="1">Cell membrane</location>
        <topology evidence="1">Multi-pass membrane protein</topology>
    </subcellularLocation>
</comment>
<keyword evidence="4 6" id="KW-1133">Transmembrane helix</keyword>
<feature type="transmembrane region" description="Helical" evidence="6">
    <location>
        <begin position="12"/>
        <end position="29"/>
    </location>
</feature>
<dbReference type="EMBL" id="PUJW01000006">
    <property type="protein sequence ID" value="NHB92023.1"/>
    <property type="molecule type" value="Genomic_DNA"/>
</dbReference>
<evidence type="ECO:0008006" key="9">
    <source>
        <dbReference type="Google" id="ProtNLM"/>
    </source>
</evidence>
<name>A0A7X5QCT7_9GAMM</name>
<dbReference type="InterPro" id="IPR050833">
    <property type="entry name" value="Poly_Biosynth_Transport"/>
</dbReference>
<feature type="transmembrane region" description="Helical" evidence="6">
    <location>
        <begin position="472"/>
        <end position="494"/>
    </location>
</feature>
<feature type="transmembrane region" description="Helical" evidence="6">
    <location>
        <begin position="49"/>
        <end position="72"/>
    </location>
</feature>
<comment type="caution">
    <text evidence="7">The sequence shown here is derived from an EMBL/GenBank/DDBJ whole genome shotgun (WGS) entry which is preliminary data.</text>
</comment>
<feature type="transmembrane region" description="Helical" evidence="6">
    <location>
        <begin position="334"/>
        <end position="357"/>
    </location>
</feature>
<evidence type="ECO:0000313" key="7">
    <source>
        <dbReference type="EMBL" id="NHB92023.1"/>
    </source>
</evidence>
<keyword evidence="5 6" id="KW-0472">Membrane</keyword>
<organism evidence="7 8">
    <name type="scientific">Photorhabdus cinerea</name>
    <dbReference type="NCBI Taxonomy" id="471575"/>
    <lineage>
        <taxon>Bacteria</taxon>
        <taxon>Pseudomonadati</taxon>
        <taxon>Pseudomonadota</taxon>
        <taxon>Gammaproteobacteria</taxon>
        <taxon>Enterobacterales</taxon>
        <taxon>Morganellaceae</taxon>
        <taxon>Photorhabdus</taxon>
    </lineage>
</organism>
<dbReference type="AlphaFoldDB" id="A0A7X5QCT7"/>
<evidence type="ECO:0000313" key="8">
    <source>
        <dbReference type="Proteomes" id="UP000591844"/>
    </source>
</evidence>
<dbReference type="Proteomes" id="UP000591844">
    <property type="component" value="Unassembled WGS sequence"/>
</dbReference>
<feature type="transmembrane region" description="Helical" evidence="6">
    <location>
        <begin position="124"/>
        <end position="144"/>
    </location>
</feature>
<gene>
    <name evidence="7" type="ORF">C5469_07640</name>
</gene>